<protein>
    <recommendedName>
        <fullName evidence="3">WXG100 family type VII secretion target</fullName>
    </recommendedName>
</protein>
<dbReference type="SUPFAM" id="SSF140453">
    <property type="entry name" value="EsxAB dimer-like"/>
    <property type="match status" value="1"/>
</dbReference>
<dbReference type="Proteomes" id="UP000612282">
    <property type="component" value="Unassembled WGS sequence"/>
</dbReference>
<keyword evidence="2" id="KW-1185">Reference proteome</keyword>
<dbReference type="InterPro" id="IPR036689">
    <property type="entry name" value="ESAT-6-like_sf"/>
</dbReference>
<gene>
    <name evidence="1" type="ORF">Aco03nite_048420</name>
</gene>
<evidence type="ECO:0008006" key="3">
    <source>
        <dbReference type="Google" id="ProtNLM"/>
    </source>
</evidence>
<dbReference type="Gene3D" id="1.10.287.1060">
    <property type="entry name" value="ESAT-6-like"/>
    <property type="match status" value="1"/>
</dbReference>
<evidence type="ECO:0000313" key="1">
    <source>
        <dbReference type="EMBL" id="GID56438.1"/>
    </source>
</evidence>
<accession>A0ABQ3XD79</accession>
<dbReference type="InterPro" id="IPR010310">
    <property type="entry name" value="T7SS_ESAT-6-like"/>
</dbReference>
<evidence type="ECO:0000313" key="2">
    <source>
        <dbReference type="Proteomes" id="UP000612282"/>
    </source>
</evidence>
<comment type="caution">
    <text evidence="1">The sequence shown here is derived from an EMBL/GenBank/DDBJ whole genome shotgun (WGS) entry which is preliminary data.</text>
</comment>
<dbReference type="Pfam" id="PF06013">
    <property type="entry name" value="WXG100"/>
    <property type="match status" value="1"/>
</dbReference>
<dbReference type="RefSeq" id="WP_203798083.1">
    <property type="nucleotide sequence ID" value="NZ_BAAAQE010000034.1"/>
</dbReference>
<proteinExistence type="predicted"/>
<name>A0ABQ3XD79_9ACTN</name>
<reference evidence="1 2" key="1">
    <citation type="submission" date="2021-01" db="EMBL/GenBank/DDBJ databases">
        <title>Whole genome shotgun sequence of Actinoplanes couchii NBRC 106145.</title>
        <authorList>
            <person name="Komaki H."/>
            <person name="Tamura T."/>
        </authorList>
    </citation>
    <scope>NUCLEOTIDE SEQUENCE [LARGE SCALE GENOMIC DNA]</scope>
    <source>
        <strain evidence="1 2">NBRC 106145</strain>
    </source>
</reference>
<dbReference type="EMBL" id="BOMG01000057">
    <property type="protein sequence ID" value="GID56438.1"/>
    <property type="molecule type" value="Genomic_DNA"/>
</dbReference>
<sequence>MAGQLILDPEAVQAFSQYLLQQRENLQSALQEADTRMAETIEASYNTPGSESKFKPFWEEYITGTKQAIDGIEGISQFLDQTLQRFVETDDATAGAIG</sequence>
<organism evidence="1 2">
    <name type="scientific">Actinoplanes couchii</name>
    <dbReference type="NCBI Taxonomy" id="403638"/>
    <lineage>
        <taxon>Bacteria</taxon>
        <taxon>Bacillati</taxon>
        <taxon>Actinomycetota</taxon>
        <taxon>Actinomycetes</taxon>
        <taxon>Micromonosporales</taxon>
        <taxon>Micromonosporaceae</taxon>
        <taxon>Actinoplanes</taxon>
    </lineage>
</organism>